<dbReference type="InParanoid" id="A0A1X7UR07"/>
<evidence type="ECO:0000313" key="2">
    <source>
        <dbReference type="EnsemblMetazoa" id="Aqu2.1.29832_001"/>
    </source>
</evidence>
<protein>
    <recommendedName>
        <fullName evidence="3">Ubiquitin-like protease family profile domain-containing protein</fullName>
    </recommendedName>
</protein>
<accession>A0A1X7UR07</accession>
<organism evidence="2">
    <name type="scientific">Amphimedon queenslandica</name>
    <name type="common">Sponge</name>
    <dbReference type="NCBI Taxonomy" id="400682"/>
    <lineage>
        <taxon>Eukaryota</taxon>
        <taxon>Metazoa</taxon>
        <taxon>Porifera</taxon>
        <taxon>Demospongiae</taxon>
        <taxon>Heteroscleromorpha</taxon>
        <taxon>Haplosclerida</taxon>
        <taxon>Niphatidae</taxon>
        <taxon>Amphimedon</taxon>
    </lineage>
</organism>
<evidence type="ECO:0000256" key="1">
    <source>
        <dbReference type="SAM" id="SignalP"/>
    </source>
</evidence>
<dbReference type="AlphaFoldDB" id="A0A1X7UR07"/>
<dbReference type="EnsemblMetazoa" id="Aqu2.1.29832_001">
    <property type="protein sequence ID" value="Aqu2.1.29832_001"/>
    <property type="gene ID" value="Aqu2.1.29832"/>
</dbReference>
<feature type="chain" id="PRO_5012982369" description="Ubiquitin-like protease family profile domain-containing protein" evidence="1">
    <location>
        <begin position="19"/>
        <end position="99"/>
    </location>
</feature>
<reference evidence="2" key="1">
    <citation type="submission" date="2017-05" db="UniProtKB">
        <authorList>
            <consortium name="EnsemblMetazoa"/>
        </authorList>
    </citation>
    <scope>IDENTIFICATION</scope>
</reference>
<evidence type="ECO:0008006" key="3">
    <source>
        <dbReference type="Google" id="ProtNLM"/>
    </source>
</evidence>
<keyword evidence="1" id="KW-0732">Signal</keyword>
<sequence length="99" mass="11436">MIMMYYLVVWNLMTTSSTQLNNYLVCQFPSIQGFSGTQKPKILNAWTDNYIQILHSRTNHWITISTIGCKSGEVCVYDSLYSDTDNTCFIKFINNYLGI</sequence>
<name>A0A1X7UR07_AMPQE</name>
<feature type="signal peptide" evidence="1">
    <location>
        <begin position="1"/>
        <end position="18"/>
    </location>
</feature>
<proteinExistence type="predicted"/>